<feature type="region of interest" description="Disordered" evidence="1">
    <location>
        <begin position="1"/>
        <end position="29"/>
    </location>
</feature>
<dbReference type="EMBL" id="ML976614">
    <property type="protein sequence ID" value="KAF1851941.1"/>
    <property type="molecule type" value="Genomic_DNA"/>
</dbReference>
<protein>
    <submittedName>
        <fullName evidence="2">Uncharacterized protein</fullName>
    </submittedName>
</protein>
<name>A0A9P4GUS9_9PLEO</name>
<reference evidence="2" key="1">
    <citation type="submission" date="2020-01" db="EMBL/GenBank/DDBJ databases">
        <authorList>
            <consortium name="DOE Joint Genome Institute"/>
            <person name="Haridas S."/>
            <person name="Albert R."/>
            <person name="Binder M."/>
            <person name="Bloem J."/>
            <person name="Labutti K."/>
            <person name="Salamov A."/>
            <person name="Andreopoulos B."/>
            <person name="Baker S.E."/>
            <person name="Barry K."/>
            <person name="Bills G."/>
            <person name="Bluhm B.H."/>
            <person name="Cannon C."/>
            <person name="Castanera R."/>
            <person name="Culley D.E."/>
            <person name="Daum C."/>
            <person name="Ezra D."/>
            <person name="Gonzalez J.B."/>
            <person name="Henrissat B."/>
            <person name="Kuo A."/>
            <person name="Liang C."/>
            <person name="Lipzen A."/>
            <person name="Lutzoni F."/>
            <person name="Magnuson J."/>
            <person name="Mondo S."/>
            <person name="Nolan M."/>
            <person name="Ohm R."/>
            <person name="Pangilinan J."/>
            <person name="Park H.-J."/>
            <person name="Ramirez L."/>
            <person name="Alfaro M."/>
            <person name="Sun H."/>
            <person name="Tritt A."/>
            <person name="Yoshinaga Y."/>
            <person name="Zwiers L.-H."/>
            <person name="Turgeon B.G."/>
            <person name="Goodwin S.B."/>
            <person name="Spatafora J.W."/>
            <person name="Crous P.W."/>
            <person name="Grigoriev I.V."/>
        </authorList>
    </citation>
    <scope>NUCLEOTIDE SEQUENCE</scope>
    <source>
        <strain evidence="2">CBS 394.84</strain>
    </source>
</reference>
<dbReference type="Proteomes" id="UP000800039">
    <property type="component" value="Unassembled WGS sequence"/>
</dbReference>
<feature type="compositionally biased region" description="Basic and acidic residues" evidence="1">
    <location>
        <begin position="409"/>
        <end position="421"/>
    </location>
</feature>
<feature type="compositionally biased region" description="Basic and acidic residues" evidence="1">
    <location>
        <begin position="332"/>
        <end position="358"/>
    </location>
</feature>
<feature type="compositionally biased region" description="Basic and acidic residues" evidence="1">
    <location>
        <begin position="385"/>
        <end position="394"/>
    </location>
</feature>
<dbReference type="GeneID" id="63851865"/>
<organism evidence="2 3">
    <name type="scientific">Cucurbitaria berberidis CBS 394.84</name>
    <dbReference type="NCBI Taxonomy" id="1168544"/>
    <lineage>
        <taxon>Eukaryota</taxon>
        <taxon>Fungi</taxon>
        <taxon>Dikarya</taxon>
        <taxon>Ascomycota</taxon>
        <taxon>Pezizomycotina</taxon>
        <taxon>Dothideomycetes</taxon>
        <taxon>Pleosporomycetidae</taxon>
        <taxon>Pleosporales</taxon>
        <taxon>Pleosporineae</taxon>
        <taxon>Cucurbitariaceae</taxon>
        <taxon>Cucurbitaria</taxon>
    </lineage>
</organism>
<dbReference type="OrthoDB" id="10037289at2759"/>
<sequence>MSSSKRQKIASDSGIYLQSDNEESSCTEEGGTRCLRRKQRCKAPFAKANITQLPNEQAKTPNAYDYICFHRPLFDVDGANWRAWSDGKAERLEEEDLFDKLYKPGFDAETEAGIFKAPPSEHKNHKWVIMWDAWLKKDLLTRKAKYCDADEFGMNMYNDWMGWGMQEIVENMMIEFDKGFRQKSETRLDAMWAVMSAMGLWLNTSDHITALISNEDGERTCELIGLVGCALLTVLSAIDRAGGLKPNARFLDLPLVIAYYLEVSHDLPAYGIEGECVSWRKEAVALFKKGELDPNKALFGTANRLEQLENAPNYDKGIEETLGNIPEDESNEHEAPSDKEGETPHTKRKRDEPSKASENDPWQWNAKFEAYKQRQGSSLGGQKYDITKMSRADRAAAAYSGKDPLADIPPKDLKENLLDFD</sequence>
<keyword evidence="3" id="KW-1185">Reference proteome</keyword>
<gene>
    <name evidence="2" type="ORF">K460DRAFT_373832</name>
</gene>
<dbReference type="RefSeq" id="XP_040794504.1">
    <property type="nucleotide sequence ID" value="XM_040934614.1"/>
</dbReference>
<accession>A0A9P4GUS9</accession>
<dbReference type="AlphaFoldDB" id="A0A9P4GUS9"/>
<feature type="region of interest" description="Disordered" evidence="1">
    <location>
        <begin position="310"/>
        <end position="421"/>
    </location>
</feature>
<comment type="caution">
    <text evidence="2">The sequence shown here is derived from an EMBL/GenBank/DDBJ whole genome shotgun (WGS) entry which is preliminary data.</text>
</comment>
<evidence type="ECO:0000313" key="2">
    <source>
        <dbReference type="EMBL" id="KAF1851941.1"/>
    </source>
</evidence>
<evidence type="ECO:0000313" key="3">
    <source>
        <dbReference type="Proteomes" id="UP000800039"/>
    </source>
</evidence>
<evidence type="ECO:0000256" key="1">
    <source>
        <dbReference type="SAM" id="MobiDB-lite"/>
    </source>
</evidence>
<proteinExistence type="predicted"/>